<comment type="catalytic activity">
    <reaction evidence="9">
        <text>adenosine + phosphate = alpha-D-ribose 1-phosphate + adenine</text>
        <dbReference type="Rhea" id="RHEA:27642"/>
        <dbReference type="ChEBI" id="CHEBI:16335"/>
        <dbReference type="ChEBI" id="CHEBI:16708"/>
        <dbReference type="ChEBI" id="CHEBI:43474"/>
        <dbReference type="ChEBI" id="CHEBI:57720"/>
        <dbReference type="EC" id="2.4.2.1"/>
    </reaction>
    <physiologicalReaction direction="left-to-right" evidence="9">
        <dbReference type="Rhea" id="RHEA:27643"/>
    </physiologicalReaction>
</comment>
<evidence type="ECO:0000256" key="10">
    <source>
        <dbReference type="ARBA" id="ARBA00049893"/>
    </source>
</evidence>
<dbReference type="GO" id="GO:0005507">
    <property type="term" value="F:copper ion binding"/>
    <property type="evidence" value="ECO:0007669"/>
    <property type="project" value="TreeGrafter"/>
</dbReference>
<dbReference type="NCBIfam" id="TIGR00726">
    <property type="entry name" value="peptidoglycan editing factor PgeF"/>
    <property type="match status" value="1"/>
</dbReference>
<dbReference type="SUPFAM" id="SSF64438">
    <property type="entry name" value="CNF1/YfiH-like putative cysteine hydrolases"/>
    <property type="match status" value="1"/>
</dbReference>
<proteinExistence type="inferred from homology"/>
<dbReference type="OrthoDB" id="4279at2"/>
<evidence type="ECO:0000256" key="4">
    <source>
        <dbReference type="ARBA" id="ARBA00022679"/>
    </source>
</evidence>
<dbReference type="PANTHER" id="PTHR30616:SF2">
    <property type="entry name" value="PURINE NUCLEOSIDE PHOSPHORYLASE LACC1"/>
    <property type="match status" value="1"/>
</dbReference>
<comment type="catalytic activity">
    <reaction evidence="1">
        <text>inosine + phosphate = alpha-D-ribose 1-phosphate + hypoxanthine</text>
        <dbReference type="Rhea" id="RHEA:27646"/>
        <dbReference type="ChEBI" id="CHEBI:17368"/>
        <dbReference type="ChEBI" id="CHEBI:17596"/>
        <dbReference type="ChEBI" id="CHEBI:43474"/>
        <dbReference type="ChEBI" id="CHEBI:57720"/>
        <dbReference type="EC" id="2.4.2.1"/>
    </reaction>
    <physiologicalReaction direction="left-to-right" evidence="1">
        <dbReference type="Rhea" id="RHEA:27647"/>
    </physiologicalReaction>
</comment>
<organism evidence="12 13">
    <name type="scientific">Clostridium kluyveri</name>
    <dbReference type="NCBI Taxonomy" id="1534"/>
    <lineage>
        <taxon>Bacteria</taxon>
        <taxon>Bacillati</taxon>
        <taxon>Bacillota</taxon>
        <taxon>Clostridia</taxon>
        <taxon>Eubacteriales</taxon>
        <taxon>Clostridiaceae</taxon>
        <taxon>Clostridium</taxon>
    </lineage>
</organism>
<keyword evidence="6" id="KW-0378">Hydrolase</keyword>
<evidence type="ECO:0000256" key="3">
    <source>
        <dbReference type="ARBA" id="ARBA00007353"/>
    </source>
</evidence>
<comment type="catalytic activity">
    <reaction evidence="8">
        <text>adenosine + H2O + H(+) = inosine + NH4(+)</text>
        <dbReference type="Rhea" id="RHEA:24408"/>
        <dbReference type="ChEBI" id="CHEBI:15377"/>
        <dbReference type="ChEBI" id="CHEBI:15378"/>
        <dbReference type="ChEBI" id="CHEBI:16335"/>
        <dbReference type="ChEBI" id="CHEBI:17596"/>
        <dbReference type="ChEBI" id="CHEBI:28938"/>
        <dbReference type="EC" id="3.5.4.4"/>
    </reaction>
    <physiologicalReaction direction="left-to-right" evidence="8">
        <dbReference type="Rhea" id="RHEA:24409"/>
    </physiologicalReaction>
</comment>
<dbReference type="RefSeq" id="WP_073538372.1">
    <property type="nucleotide sequence ID" value="NZ_CP018335.1"/>
</dbReference>
<protein>
    <recommendedName>
        <fullName evidence="11">Purine nucleoside phosphorylase</fullName>
    </recommendedName>
</protein>
<dbReference type="InterPro" id="IPR038371">
    <property type="entry name" value="Cu_polyphenol_OxRdtase_sf"/>
</dbReference>
<gene>
    <name evidence="12" type="ORF">BS101_08120</name>
</gene>
<dbReference type="Proteomes" id="UP000184604">
    <property type="component" value="Chromosome"/>
</dbReference>
<dbReference type="InterPro" id="IPR003730">
    <property type="entry name" value="Cu_polyphenol_OxRdtase"/>
</dbReference>
<dbReference type="InterPro" id="IPR011324">
    <property type="entry name" value="Cytotoxic_necrot_fac-like_cat"/>
</dbReference>
<evidence type="ECO:0000256" key="5">
    <source>
        <dbReference type="ARBA" id="ARBA00022723"/>
    </source>
</evidence>
<evidence type="ECO:0000256" key="11">
    <source>
        <dbReference type="RuleBase" id="RU361274"/>
    </source>
</evidence>
<evidence type="ECO:0000256" key="6">
    <source>
        <dbReference type="ARBA" id="ARBA00022801"/>
    </source>
</evidence>
<accession>A0A1L5F6S7</accession>
<evidence type="ECO:0000256" key="7">
    <source>
        <dbReference type="ARBA" id="ARBA00022833"/>
    </source>
</evidence>
<dbReference type="AlphaFoldDB" id="A0A1L5F6S7"/>
<comment type="function">
    <text evidence="2">Purine nucleoside enzyme that catalyzes the phosphorolysis of adenosine and inosine nucleosides, yielding D-ribose 1-phosphate and the respective free bases, adenine and hypoxanthine. Also catalyzes the phosphorolysis of S-methyl-5'-thioadenosine into adenine and S-methyl-5-thio-alpha-D-ribose 1-phosphate. Also has adenosine deaminase activity.</text>
</comment>
<dbReference type="PANTHER" id="PTHR30616">
    <property type="entry name" value="UNCHARACTERIZED PROTEIN YFIH"/>
    <property type="match status" value="1"/>
</dbReference>
<sequence>MERILIEGYEFIKINFPGASAVFSTAKNNLNFNKLEDIGRKNINNLKGWFNLKSIGYLNQVHGCNSIIYRGNLEDADGIITNVPYEAVGVFNADCVPVLLYDRKEKVIAAVHSGWRGTLSCIVLKTIEKLQRDFKSDPFNISACIGPHICSSCYEVGEEVINEFKNSTFYKDKYIFEGRNLSLKECILYQLKDSGVRNENISSLDICTSCNTEYELYSYRKNKYQGRLFSFIYLNSPINRES</sequence>
<dbReference type="EMBL" id="CP018335">
    <property type="protein sequence ID" value="APM38715.1"/>
    <property type="molecule type" value="Genomic_DNA"/>
</dbReference>
<dbReference type="Gene3D" id="3.60.140.10">
    <property type="entry name" value="CNF1/YfiH-like putative cysteine hydrolases"/>
    <property type="match status" value="1"/>
</dbReference>
<dbReference type="Pfam" id="PF02578">
    <property type="entry name" value="Cu-oxidase_4"/>
    <property type="match status" value="1"/>
</dbReference>
<name>A0A1L5F6S7_CLOKL</name>
<keyword evidence="4" id="KW-0808">Transferase</keyword>
<evidence type="ECO:0000256" key="9">
    <source>
        <dbReference type="ARBA" id="ARBA00048968"/>
    </source>
</evidence>
<evidence type="ECO:0000256" key="8">
    <source>
        <dbReference type="ARBA" id="ARBA00047989"/>
    </source>
</evidence>
<reference evidence="12 13" key="1">
    <citation type="submission" date="2016-12" db="EMBL/GenBank/DDBJ databases">
        <title>Complete genome sequence of Clostridium kluyveri JZZ isolated from the pit mud of a Chinese flavor liquor-making factory.</title>
        <authorList>
            <person name="Wang Y."/>
        </authorList>
    </citation>
    <scope>NUCLEOTIDE SEQUENCE [LARGE SCALE GENOMIC DNA]</scope>
    <source>
        <strain evidence="12 13">JZZ</strain>
    </source>
</reference>
<keyword evidence="5" id="KW-0479">Metal-binding</keyword>
<evidence type="ECO:0000256" key="1">
    <source>
        <dbReference type="ARBA" id="ARBA00000553"/>
    </source>
</evidence>
<dbReference type="CDD" id="cd16833">
    <property type="entry name" value="YfiH"/>
    <property type="match status" value="1"/>
</dbReference>
<evidence type="ECO:0000313" key="12">
    <source>
        <dbReference type="EMBL" id="APM38715.1"/>
    </source>
</evidence>
<dbReference type="GO" id="GO:0017061">
    <property type="term" value="F:S-methyl-5-thioadenosine phosphorylase activity"/>
    <property type="evidence" value="ECO:0007669"/>
    <property type="project" value="UniProtKB-EC"/>
</dbReference>
<evidence type="ECO:0000256" key="2">
    <source>
        <dbReference type="ARBA" id="ARBA00003215"/>
    </source>
</evidence>
<evidence type="ECO:0000313" key="13">
    <source>
        <dbReference type="Proteomes" id="UP000184604"/>
    </source>
</evidence>
<keyword evidence="7" id="KW-0862">Zinc</keyword>
<dbReference type="GO" id="GO:0016787">
    <property type="term" value="F:hydrolase activity"/>
    <property type="evidence" value="ECO:0007669"/>
    <property type="project" value="UniProtKB-KW"/>
</dbReference>
<comment type="similarity">
    <text evidence="3 11">Belongs to the purine nucleoside phosphorylase YfiH/LACC1 family.</text>
</comment>
<comment type="catalytic activity">
    <reaction evidence="10">
        <text>S-methyl-5'-thioadenosine + phosphate = 5-(methylsulfanyl)-alpha-D-ribose 1-phosphate + adenine</text>
        <dbReference type="Rhea" id="RHEA:11852"/>
        <dbReference type="ChEBI" id="CHEBI:16708"/>
        <dbReference type="ChEBI" id="CHEBI:17509"/>
        <dbReference type="ChEBI" id="CHEBI:43474"/>
        <dbReference type="ChEBI" id="CHEBI:58533"/>
        <dbReference type="EC" id="2.4.2.28"/>
    </reaction>
    <physiologicalReaction direction="left-to-right" evidence="10">
        <dbReference type="Rhea" id="RHEA:11853"/>
    </physiologicalReaction>
</comment>